<feature type="compositionally biased region" description="Polar residues" evidence="3">
    <location>
        <begin position="232"/>
        <end position="249"/>
    </location>
</feature>
<feature type="compositionally biased region" description="Basic and acidic residues" evidence="3">
    <location>
        <begin position="149"/>
        <end position="167"/>
    </location>
</feature>
<dbReference type="KEGG" id="pmrn:116956121"/>
<name>A0AAJ7UBM6_PETMA</name>
<sequence length="331" mass="35728">MAEGGPVLDRVLQFLLAQGGRVRDGELTERFRGFLEEGDPAKRAERCAEWKAALKACAVVKQDKGARFLVLKKKFRHLLGGDAAAGTQGSGGGGEEEDERGESSLPVEAQPHVHDGEEEEEQQQQQQEEVKKMDEEAEPSGDGAELPEVEVKGRGKEVEEAMEVEEKQEVEEVDKEEAIVEAEEMCEQEAPADCRDADPEASLSPSSDGGRVEGGGGDDAWAPPIGGHELVSASSETISEQSEQLQSMCSRAETEQEDVGSVTASSVTSLFVHMQLEPLERKWMRGAAVGCADTLRQLLAQDPSLASHRDFTSGVSSCRALELRSSFSEAT</sequence>
<dbReference type="InterPro" id="IPR058889">
    <property type="entry name" value="WHD_SOWAHA-C"/>
</dbReference>
<evidence type="ECO:0000256" key="1">
    <source>
        <dbReference type="ARBA" id="ARBA00022737"/>
    </source>
</evidence>
<keyword evidence="2" id="KW-0040">ANK repeat</keyword>
<dbReference type="RefSeq" id="XP_032833471.1">
    <property type="nucleotide sequence ID" value="XM_032977580.1"/>
</dbReference>
<keyword evidence="1" id="KW-0677">Repeat</keyword>
<keyword evidence="5" id="KW-1185">Reference proteome</keyword>
<proteinExistence type="predicted"/>
<dbReference type="Pfam" id="PF25877">
    <property type="entry name" value="WHD_SOWAH"/>
    <property type="match status" value="1"/>
</dbReference>
<evidence type="ECO:0000313" key="5">
    <source>
        <dbReference type="Proteomes" id="UP001318040"/>
    </source>
</evidence>
<gene>
    <name evidence="6" type="primary">LOC116956121</name>
</gene>
<accession>A0AAJ7UBM6</accession>
<organism evidence="5 6">
    <name type="scientific">Petromyzon marinus</name>
    <name type="common">Sea lamprey</name>
    <dbReference type="NCBI Taxonomy" id="7757"/>
    <lineage>
        <taxon>Eukaryota</taxon>
        <taxon>Metazoa</taxon>
        <taxon>Chordata</taxon>
        <taxon>Craniata</taxon>
        <taxon>Vertebrata</taxon>
        <taxon>Cyclostomata</taxon>
        <taxon>Hyperoartia</taxon>
        <taxon>Petromyzontiformes</taxon>
        <taxon>Petromyzontidae</taxon>
        <taxon>Petromyzon</taxon>
    </lineage>
</organism>
<dbReference type="Proteomes" id="UP001318040">
    <property type="component" value="Chromosome 63"/>
</dbReference>
<evidence type="ECO:0000256" key="3">
    <source>
        <dbReference type="SAM" id="MobiDB-lite"/>
    </source>
</evidence>
<dbReference type="AlphaFoldDB" id="A0AAJ7UBM6"/>
<feature type="compositionally biased region" description="Acidic residues" evidence="3">
    <location>
        <begin position="168"/>
        <end position="187"/>
    </location>
</feature>
<evidence type="ECO:0000259" key="4">
    <source>
        <dbReference type="Pfam" id="PF25877"/>
    </source>
</evidence>
<feature type="region of interest" description="Disordered" evidence="3">
    <location>
        <begin position="82"/>
        <end position="261"/>
    </location>
</feature>
<evidence type="ECO:0000256" key="2">
    <source>
        <dbReference type="ARBA" id="ARBA00023043"/>
    </source>
</evidence>
<dbReference type="PANTHER" id="PTHR14491:SF9">
    <property type="entry name" value="ANKYRIN REPEAT DOMAIN-CONTAINING PROTEIN SOWAHB-LIKE"/>
    <property type="match status" value="1"/>
</dbReference>
<protein>
    <submittedName>
        <fullName evidence="6">Ankyrin repeat domain-containing protein SOWAHC-like isoform X1</fullName>
    </submittedName>
</protein>
<reference evidence="6" key="1">
    <citation type="submission" date="2025-08" db="UniProtKB">
        <authorList>
            <consortium name="RefSeq"/>
        </authorList>
    </citation>
    <scope>IDENTIFICATION</scope>
    <source>
        <tissue evidence="6">Sperm</tissue>
    </source>
</reference>
<feature type="domain" description="SOWAHA-C winged helix-turn-helix" evidence="4">
    <location>
        <begin position="9"/>
        <end position="84"/>
    </location>
</feature>
<dbReference type="PANTHER" id="PTHR14491">
    <property type="entry name" value="SOSONDOWAH, ISOFORM G"/>
    <property type="match status" value="1"/>
</dbReference>
<evidence type="ECO:0000313" key="6">
    <source>
        <dbReference type="RefSeq" id="XP_032833471.1"/>
    </source>
</evidence>